<accession>A0A4Z1BVM3</accession>
<protein>
    <submittedName>
        <fullName evidence="1">Uncharacterized protein</fullName>
    </submittedName>
</protein>
<dbReference type="Gene3D" id="3.40.960.10">
    <property type="entry name" value="VSR Endonuclease"/>
    <property type="match status" value="1"/>
</dbReference>
<comment type="caution">
    <text evidence="1">The sequence shown here is derived from an EMBL/GenBank/DDBJ whole genome shotgun (WGS) entry which is preliminary data.</text>
</comment>
<name>A0A4Z1BVM3_9FLAO</name>
<dbReference type="OrthoDB" id="1093631at2"/>
<sequence>MLGLCDEILGYSSSRQHKFDFLKGDMNQQGKSSFLPVDAYYEELKLVIEYREKKHSESVSFFDKPNKITVSGVNRGEQRKIYDQRRRDILPKNGIKLIEISYSDFNYDKQKRIIRDKNKDSDILKHIINEHIN</sequence>
<dbReference type="EMBL" id="SRPE01000007">
    <property type="protein sequence ID" value="TGN26485.1"/>
    <property type="molecule type" value="Genomic_DNA"/>
</dbReference>
<evidence type="ECO:0000313" key="2">
    <source>
        <dbReference type="Proteomes" id="UP000297998"/>
    </source>
</evidence>
<gene>
    <name evidence="1" type="ORF">E4J94_11620</name>
</gene>
<proteinExistence type="predicted"/>
<keyword evidence="2" id="KW-1185">Reference proteome</keyword>
<reference evidence="1 2" key="1">
    <citation type="submission" date="2019-03" db="EMBL/GenBank/DDBJ databases">
        <title>Empedobacter tilapiae sp. nov., isolated from an intestine of Nile tilapia Oreochromis niloticus.</title>
        <authorList>
            <person name="Kim Y.-O."/>
            <person name="Yoon J.-H."/>
        </authorList>
    </citation>
    <scope>NUCLEOTIDE SEQUENCE [LARGE SCALE GENOMIC DNA]</scope>
    <source>
        <strain evidence="1 2">MRS2</strain>
    </source>
</reference>
<dbReference type="AlphaFoldDB" id="A0A4Z1BVM3"/>
<evidence type="ECO:0000313" key="1">
    <source>
        <dbReference type="EMBL" id="TGN26485.1"/>
    </source>
</evidence>
<organism evidence="1 2">
    <name type="scientific">Empedobacter tilapiae</name>
    <dbReference type="NCBI Taxonomy" id="2491114"/>
    <lineage>
        <taxon>Bacteria</taxon>
        <taxon>Pseudomonadati</taxon>
        <taxon>Bacteroidota</taxon>
        <taxon>Flavobacteriia</taxon>
        <taxon>Flavobacteriales</taxon>
        <taxon>Weeksellaceae</taxon>
        <taxon>Empedobacter</taxon>
    </lineage>
</organism>
<dbReference type="Proteomes" id="UP000297998">
    <property type="component" value="Unassembled WGS sequence"/>
</dbReference>